<dbReference type="SUPFAM" id="SSF56112">
    <property type="entry name" value="Protein kinase-like (PK-like)"/>
    <property type="match status" value="1"/>
</dbReference>
<keyword evidence="1" id="KW-0472">Membrane</keyword>
<dbReference type="Proteomes" id="UP000652153">
    <property type="component" value="Unassembled WGS sequence"/>
</dbReference>
<dbReference type="SMART" id="SM00220">
    <property type="entry name" value="S_TKc"/>
    <property type="match status" value="1"/>
</dbReference>
<dbReference type="InterPro" id="IPR011009">
    <property type="entry name" value="Kinase-like_dom_sf"/>
</dbReference>
<proteinExistence type="predicted"/>
<keyword evidence="1" id="KW-1133">Transmembrane helix</keyword>
<keyword evidence="4" id="KW-1185">Reference proteome</keyword>
<evidence type="ECO:0000313" key="4">
    <source>
        <dbReference type="Proteomes" id="UP000652153"/>
    </source>
</evidence>
<feature type="transmembrane region" description="Helical" evidence="1">
    <location>
        <begin position="404"/>
        <end position="432"/>
    </location>
</feature>
<gene>
    <name evidence="3" type="primary">yegI</name>
    <name evidence="3" type="ORF">GCM10008014_51270</name>
</gene>
<dbReference type="PROSITE" id="PS50011">
    <property type="entry name" value="PROTEIN_KINASE_DOM"/>
    <property type="match status" value="1"/>
</dbReference>
<evidence type="ECO:0000256" key="1">
    <source>
        <dbReference type="SAM" id="Phobius"/>
    </source>
</evidence>
<organism evidence="3 4">
    <name type="scientific">Paenibacillus silvae</name>
    <dbReference type="NCBI Taxonomy" id="1325358"/>
    <lineage>
        <taxon>Bacteria</taxon>
        <taxon>Bacillati</taxon>
        <taxon>Bacillota</taxon>
        <taxon>Bacilli</taxon>
        <taxon>Bacillales</taxon>
        <taxon>Paenibacillaceae</taxon>
        <taxon>Paenibacillus</taxon>
    </lineage>
</organism>
<feature type="domain" description="Protein kinase" evidence="2">
    <location>
        <begin position="15"/>
        <end position="300"/>
    </location>
</feature>
<evidence type="ECO:0000313" key="3">
    <source>
        <dbReference type="EMBL" id="GGH68640.1"/>
    </source>
</evidence>
<reference evidence="4" key="1">
    <citation type="journal article" date="2019" name="Int. J. Syst. Evol. Microbiol.">
        <title>The Global Catalogue of Microorganisms (GCM) 10K type strain sequencing project: providing services to taxonomists for standard genome sequencing and annotation.</title>
        <authorList>
            <consortium name="The Broad Institute Genomics Platform"/>
            <consortium name="The Broad Institute Genome Sequencing Center for Infectious Disease"/>
            <person name="Wu L."/>
            <person name="Ma J."/>
        </authorList>
    </citation>
    <scope>NUCLEOTIDE SEQUENCE [LARGE SCALE GENOMIC DNA]</scope>
    <source>
        <strain evidence="4">CGMCC 1.12770</strain>
    </source>
</reference>
<accession>A0ABQ1ZM74</accession>
<name>A0ABQ1ZM74_9BACL</name>
<evidence type="ECO:0000259" key="2">
    <source>
        <dbReference type="PROSITE" id="PS50011"/>
    </source>
</evidence>
<dbReference type="EMBL" id="BMFU01000012">
    <property type="protein sequence ID" value="GGH68640.1"/>
    <property type="molecule type" value="Genomic_DNA"/>
</dbReference>
<comment type="caution">
    <text evidence="3">The sequence shown here is derived from an EMBL/GenBank/DDBJ whole genome shotgun (WGS) entry which is preliminary data.</text>
</comment>
<sequence length="650" mass="73940">MKVLTSVINSTGNVVYLDSELGRGGEGSVYSVKSNNSVVAKIYHQSITSDKQEKIKTMVNLRKDSLSSFTTWPTDILFNASGNVIGFLMPKLTGKEIHKLYGPKTRLQEFPDATYSFLVRTAANLARAFASVHESGHVIGDINHGNFYVTDKATVKLLDCDSFQIGTANKLFKCEVGIPMYQPPELQNISSFRDITRTPNHDNFGLALFIFLLLFMGRHPFAGRYLGSGDMPIEKAIKEYRFAYSNSASLMMMQPPPGTVHMEAIPFEVSDLFERAFSKESGRENSRPKPEDWIKKLDLLEKKLRKCNHKEGHLFSDVNKGCPWCDLEQKTGVVLFHAAIATATQLISAFNLQRVWQQITGVTEPGAAKRLPNPITVSVDPDPQLVEKYQKSKVRKKLSAIPPVIGFAMFLLIPEAWFVIALVVAIVTSAIYRSDGYSQLNQIWEIKRREAQQRWEQVSQRWLREASDELFTQKRFQLEKCKQDYEGLEQLKAEKLKRLKSERHRMQLQSYLQRHRIESATIEGIGSSRKATLESFGIETALDINSNTILKVPGFGPTYTRKLMDWKNKIEKSFVFNPNQEIPQSEIAKVDREIFSLKKKLEQELYSGSSELMKISNQIKVRRNALWFEVEKNAKELAQAACNVQYLKGE</sequence>
<dbReference type="InterPro" id="IPR000719">
    <property type="entry name" value="Prot_kinase_dom"/>
</dbReference>
<dbReference type="Gene3D" id="1.10.510.10">
    <property type="entry name" value="Transferase(Phosphotransferase) domain 1"/>
    <property type="match status" value="1"/>
</dbReference>
<dbReference type="Gene3D" id="3.30.200.20">
    <property type="entry name" value="Phosphorylase Kinase, domain 1"/>
    <property type="match status" value="1"/>
</dbReference>
<protein>
    <recommendedName>
        <fullName evidence="2">Protein kinase domain-containing protein</fullName>
    </recommendedName>
</protein>
<keyword evidence="1" id="KW-0812">Transmembrane</keyword>